<accession>A0A813K420</accession>
<dbReference type="Proteomes" id="UP000626109">
    <property type="component" value="Unassembled WGS sequence"/>
</dbReference>
<comment type="caution">
    <text evidence="3">The sequence shown here is derived from an EMBL/GenBank/DDBJ whole genome shotgun (WGS) entry which is preliminary data.</text>
</comment>
<evidence type="ECO:0000256" key="2">
    <source>
        <dbReference type="SAM" id="Phobius"/>
    </source>
</evidence>
<name>A0A813K420_POLGL</name>
<dbReference type="AlphaFoldDB" id="A0A813K420"/>
<proteinExistence type="predicted"/>
<feature type="transmembrane region" description="Helical" evidence="2">
    <location>
        <begin position="511"/>
        <end position="534"/>
    </location>
</feature>
<reference evidence="3" key="1">
    <citation type="submission" date="2021-02" db="EMBL/GenBank/DDBJ databases">
        <authorList>
            <person name="Dougan E. K."/>
            <person name="Rhodes N."/>
            <person name="Thang M."/>
            <person name="Chan C."/>
        </authorList>
    </citation>
    <scope>NUCLEOTIDE SEQUENCE</scope>
</reference>
<evidence type="ECO:0000313" key="4">
    <source>
        <dbReference type="Proteomes" id="UP000626109"/>
    </source>
</evidence>
<keyword evidence="2" id="KW-0472">Membrane</keyword>
<gene>
    <name evidence="3" type="ORF">PGLA2088_LOCUS27685</name>
</gene>
<keyword evidence="2" id="KW-0812">Transmembrane</keyword>
<protein>
    <submittedName>
        <fullName evidence="3">Uncharacterized protein</fullName>
    </submittedName>
</protein>
<organism evidence="3 4">
    <name type="scientific">Polarella glacialis</name>
    <name type="common">Dinoflagellate</name>
    <dbReference type="NCBI Taxonomy" id="89957"/>
    <lineage>
        <taxon>Eukaryota</taxon>
        <taxon>Sar</taxon>
        <taxon>Alveolata</taxon>
        <taxon>Dinophyceae</taxon>
        <taxon>Suessiales</taxon>
        <taxon>Suessiaceae</taxon>
        <taxon>Polarella</taxon>
    </lineage>
</organism>
<evidence type="ECO:0000256" key="1">
    <source>
        <dbReference type="SAM" id="MobiDB-lite"/>
    </source>
</evidence>
<dbReference type="EMBL" id="CAJNNW010027557">
    <property type="protein sequence ID" value="CAE8691995.1"/>
    <property type="molecule type" value="Genomic_DNA"/>
</dbReference>
<feature type="region of interest" description="Disordered" evidence="1">
    <location>
        <begin position="1"/>
        <end position="24"/>
    </location>
</feature>
<keyword evidence="2" id="KW-1133">Transmembrane helix</keyword>
<sequence>MTKGESSDEDKDSAAFGDSHQGSEVFDEGPLELLDLLEEKVPIGSFLSLVSARSFFEASKECRVFLSSQVALCVRFGVLPPDGFSRDEVAEIKRRTQRVRCHLVQEPLTALRVYLPKVPLQQIPIRKAPLCRLLYKVMPMVKWEECTKLTWMCTGTSQVEFLERAFRKEVICLMGGEPWILLEEPRLFPSICRLEISLTQIGNLTEDLSLPQVRRLKVECRDQAFSDGALSRVGKVFPDLKRLHLQLLPVGLLPFVGPGFVAPEDFRLTLLKDRNSTDAVLGNEASMFMVASHLLSLPFSWGGGLLDRVVRLQIDELSKKHVGQSLEQFAKVVASAPLLRRLGTVSVGFTGLLDLTSESWQHLEELVVCMEIEDALKFFNVFLPLEPPRRRSSIKRLAVHLLAPDGVSKLTAEVERVMCAGWLNLATKLLHPEGFVIFSQGQNSVQESPFFQLPWLDRCKFSLDLVDYGERRLPVSTPVARRLVFNEALHHMRPTGTLISGPLLGFAKDCLYFVVVGCCCCCCCCCLLLFVQFLSFFYTLRNCKVAAFEHGHFGIQLGSGRGKCKLVAPLLVSVQWVQYQEALLDGTDHQRPRARTPLG</sequence>
<evidence type="ECO:0000313" key="3">
    <source>
        <dbReference type="EMBL" id="CAE8691995.1"/>
    </source>
</evidence>